<proteinExistence type="predicted"/>
<evidence type="ECO:0000313" key="2">
    <source>
        <dbReference type="Proteomes" id="UP001194696"/>
    </source>
</evidence>
<sequence length="59" mass="6538">MNAGIKVYTATLNNPADSNKERDLQFLQLKASFGNRAKDFTTRSQAELQSFQSNTTDPG</sequence>
<name>A0ABQ7JJG1_9FUNG</name>
<comment type="caution">
    <text evidence="1">The sequence shown here is derived from an EMBL/GenBank/DDBJ whole genome shotgun (WGS) entry which is preliminary data.</text>
</comment>
<feature type="non-terminal residue" evidence="1">
    <location>
        <position position="59"/>
    </location>
</feature>
<gene>
    <name evidence="1" type="ORF">BGZ96_003235</name>
</gene>
<protein>
    <submittedName>
        <fullName evidence="1">Uncharacterized protein</fullName>
    </submittedName>
</protein>
<keyword evidence="2" id="KW-1185">Reference proteome</keyword>
<evidence type="ECO:0000313" key="1">
    <source>
        <dbReference type="EMBL" id="KAG0276549.1"/>
    </source>
</evidence>
<dbReference type="Proteomes" id="UP001194696">
    <property type="component" value="Unassembled WGS sequence"/>
</dbReference>
<reference evidence="1 2" key="1">
    <citation type="journal article" date="2020" name="Fungal Divers.">
        <title>Resolving the Mortierellaceae phylogeny through synthesis of multi-gene phylogenetics and phylogenomics.</title>
        <authorList>
            <person name="Vandepol N."/>
            <person name="Liber J."/>
            <person name="Desiro A."/>
            <person name="Na H."/>
            <person name="Kennedy M."/>
            <person name="Barry K."/>
            <person name="Grigoriev I.V."/>
            <person name="Miller A.N."/>
            <person name="O'Donnell K."/>
            <person name="Stajich J.E."/>
            <person name="Bonito G."/>
        </authorList>
    </citation>
    <scope>NUCLEOTIDE SEQUENCE [LARGE SCALE GENOMIC DNA]</scope>
    <source>
        <strain evidence="1 2">AD045</strain>
    </source>
</reference>
<organism evidence="1 2">
    <name type="scientific">Linnemannia gamsii</name>
    <dbReference type="NCBI Taxonomy" id="64522"/>
    <lineage>
        <taxon>Eukaryota</taxon>
        <taxon>Fungi</taxon>
        <taxon>Fungi incertae sedis</taxon>
        <taxon>Mucoromycota</taxon>
        <taxon>Mortierellomycotina</taxon>
        <taxon>Mortierellomycetes</taxon>
        <taxon>Mortierellales</taxon>
        <taxon>Mortierellaceae</taxon>
        <taxon>Linnemannia</taxon>
    </lineage>
</organism>
<dbReference type="EMBL" id="JAAAIM010001679">
    <property type="protein sequence ID" value="KAG0276549.1"/>
    <property type="molecule type" value="Genomic_DNA"/>
</dbReference>
<accession>A0ABQ7JJG1</accession>